<evidence type="ECO:0000313" key="2">
    <source>
        <dbReference type="EMBL" id="MBC8544463.1"/>
    </source>
</evidence>
<dbReference type="RefSeq" id="WP_177714016.1">
    <property type="nucleotide sequence ID" value="NZ_JACRSQ010000022.1"/>
</dbReference>
<dbReference type="EMBL" id="JACRSQ010000022">
    <property type="protein sequence ID" value="MBC8544463.1"/>
    <property type="molecule type" value="Genomic_DNA"/>
</dbReference>
<evidence type="ECO:0000259" key="1">
    <source>
        <dbReference type="Pfam" id="PF00882"/>
    </source>
</evidence>
<gene>
    <name evidence="2" type="ORF">H8730_13025</name>
</gene>
<dbReference type="Proteomes" id="UP000657006">
    <property type="component" value="Unassembled WGS sequence"/>
</dbReference>
<comment type="caution">
    <text evidence="2">The sequence shown here is derived from an EMBL/GenBank/DDBJ whole genome shotgun (WGS) entry which is preliminary data.</text>
</comment>
<organism evidence="2 3">
    <name type="scientific">Bianquea renquensis</name>
    <dbReference type="NCBI Taxonomy" id="2763661"/>
    <lineage>
        <taxon>Bacteria</taxon>
        <taxon>Bacillati</taxon>
        <taxon>Bacillota</taxon>
        <taxon>Clostridia</taxon>
        <taxon>Eubacteriales</taxon>
        <taxon>Bianqueaceae</taxon>
        <taxon>Bianquea</taxon>
    </lineage>
</organism>
<protein>
    <submittedName>
        <fullName evidence="2">Zinc dependent phospholipase C family protein</fullName>
    </submittedName>
</protein>
<name>A0A926DSI3_9FIRM</name>
<keyword evidence="3" id="KW-1185">Reference proteome</keyword>
<dbReference type="AlphaFoldDB" id="A0A926DSI3"/>
<sequence length="220" mass="25988">MKLKSHILIADRTAEVLEDLMGISIHRGWLHYGAVLPDIHPFRRVQLHTPSIVAHHYVKEFQRLLTRNFLVNRRYRISMIIGLLTHYIADSCTLSHNIFNKDLRKHVRYEQLLDDLKYEIPYAYNVIMDEVKEHIGELKDIRFTGSEAFTDPKDFERTFLQYMEEHIEQINGIYMETASIENWHENIQHDMDQAVVNASVMITKFIMELQSVKPLKVAIL</sequence>
<proteinExistence type="predicted"/>
<feature type="domain" description="Phospholipase C/D" evidence="1">
    <location>
        <begin position="5"/>
        <end position="136"/>
    </location>
</feature>
<reference evidence="2" key="1">
    <citation type="submission" date="2020-08" db="EMBL/GenBank/DDBJ databases">
        <title>Genome public.</title>
        <authorList>
            <person name="Liu C."/>
            <person name="Sun Q."/>
        </authorList>
    </citation>
    <scope>NUCLEOTIDE SEQUENCE</scope>
    <source>
        <strain evidence="2">NSJ-32</strain>
    </source>
</reference>
<accession>A0A926DSI3</accession>
<dbReference type="InterPro" id="IPR029002">
    <property type="entry name" value="PLPC/GPLD1"/>
</dbReference>
<dbReference type="Pfam" id="PF00882">
    <property type="entry name" value="Zn_dep_PLPC"/>
    <property type="match status" value="1"/>
</dbReference>
<evidence type="ECO:0000313" key="3">
    <source>
        <dbReference type="Proteomes" id="UP000657006"/>
    </source>
</evidence>